<evidence type="ECO:0000256" key="1">
    <source>
        <dbReference type="ARBA" id="ARBA00022475"/>
    </source>
</evidence>
<sequence length="324" mass="33403">MVSFGHPLILLALPLPLVFLWRALKARPADAPRLPPALAAAMGAATGATARRPALVHGLLVLAWLLLVAGAAQPKIATGQAVTPASGRALELVIDLSGSMERRDFVLDGKASDRLSAVKAVASAFIAGRRGDRIGLVLFGDEAFSASPVSFDRAAVVHALNESAIGMAGRTTAIGEALGLAIVKLREDPAPERAIILLSDGANNSGSAEPEDAARLAKENGIRIHTIGLGSEKQADDGSPIDPSADLDEATLKEVSRVSGGQFFRARTLDELSSAYAAIDGMEAADAASPPFVPESDLTPLVAAAFLSVMALWLVAGRLTGETA</sequence>
<evidence type="ECO:0000259" key="5">
    <source>
        <dbReference type="PROSITE" id="PS50234"/>
    </source>
</evidence>
<proteinExistence type="predicted"/>
<dbReference type="RefSeq" id="WP_099306531.1">
    <property type="nucleotide sequence ID" value="NZ_PDVP01000006.1"/>
</dbReference>
<gene>
    <name evidence="6" type="ORF">CSC94_11690</name>
</gene>
<dbReference type="EMBL" id="PDVP01000006">
    <property type="protein sequence ID" value="PHP66765.1"/>
    <property type="molecule type" value="Genomic_DNA"/>
</dbReference>
<organism evidence="6 7">
    <name type="scientific">Zhengella mangrovi</name>
    <dbReference type="NCBI Taxonomy" id="1982044"/>
    <lineage>
        <taxon>Bacteria</taxon>
        <taxon>Pseudomonadati</taxon>
        <taxon>Pseudomonadota</taxon>
        <taxon>Alphaproteobacteria</taxon>
        <taxon>Hyphomicrobiales</taxon>
        <taxon>Notoacmeibacteraceae</taxon>
        <taxon>Zhengella</taxon>
    </lineage>
</organism>
<dbReference type="Gene3D" id="3.40.50.410">
    <property type="entry name" value="von Willebrand factor, type A domain"/>
    <property type="match status" value="1"/>
</dbReference>
<dbReference type="PROSITE" id="PS50234">
    <property type="entry name" value="VWFA"/>
    <property type="match status" value="1"/>
</dbReference>
<dbReference type="InterPro" id="IPR036465">
    <property type="entry name" value="vWFA_dom_sf"/>
</dbReference>
<evidence type="ECO:0000313" key="6">
    <source>
        <dbReference type="EMBL" id="PHP66765.1"/>
    </source>
</evidence>
<evidence type="ECO:0000313" key="7">
    <source>
        <dbReference type="Proteomes" id="UP000221168"/>
    </source>
</evidence>
<dbReference type="AlphaFoldDB" id="A0A2G1QML2"/>
<evidence type="ECO:0000256" key="3">
    <source>
        <dbReference type="ARBA" id="ARBA00022989"/>
    </source>
</evidence>
<keyword evidence="2" id="KW-0812">Transmembrane</keyword>
<dbReference type="SUPFAM" id="SSF53300">
    <property type="entry name" value="vWA-like"/>
    <property type="match status" value="1"/>
</dbReference>
<dbReference type="SMART" id="SM00327">
    <property type="entry name" value="VWA"/>
    <property type="match status" value="1"/>
</dbReference>
<dbReference type="InterPro" id="IPR002035">
    <property type="entry name" value="VWF_A"/>
</dbReference>
<dbReference type="OrthoDB" id="6206554at2"/>
<name>A0A2G1QML2_9HYPH</name>
<comment type="caution">
    <text evidence="6">The sequence shown here is derived from an EMBL/GenBank/DDBJ whole genome shotgun (WGS) entry which is preliminary data.</text>
</comment>
<evidence type="ECO:0000256" key="4">
    <source>
        <dbReference type="ARBA" id="ARBA00023136"/>
    </source>
</evidence>
<evidence type="ECO:0000256" key="2">
    <source>
        <dbReference type="ARBA" id="ARBA00022692"/>
    </source>
</evidence>
<dbReference type="Pfam" id="PF00092">
    <property type="entry name" value="VWA"/>
    <property type="match status" value="1"/>
</dbReference>
<keyword evidence="4" id="KW-0472">Membrane</keyword>
<dbReference type="Proteomes" id="UP000221168">
    <property type="component" value="Unassembled WGS sequence"/>
</dbReference>
<keyword evidence="1" id="KW-1003">Cell membrane</keyword>
<dbReference type="PANTHER" id="PTHR22550">
    <property type="entry name" value="SPORE GERMINATION PROTEIN"/>
    <property type="match status" value="1"/>
</dbReference>
<keyword evidence="3" id="KW-1133">Transmembrane helix</keyword>
<dbReference type="InterPro" id="IPR050768">
    <property type="entry name" value="UPF0353/GerABKA_families"/>
</dbReference>
<dbReference type="PANTHER" id="PTHR22550:SF5">
    <property type="entry name" value="LEUCINE ZIPPER PROTEIN 4"/>
    <property type="match status" value="1"/>
</dbReference>
<reference evidence="6 7" key="1">
    <citation type="submission" date="2017-10" db="EMBL/GenBank/DDBJ databases">
        <title>Sedimentibacterium mangrovi gen. nov., sp. nov., a novel member of family Phyllobacteriacea isolated from mangrove sediment.</title>
        <authorList>
            <person name="Liao H."/>
            <person name="Tian Y."/>
        </authorList>
    </citation>
    <scope>NUCLEOTIDE SEQUENCE [LARGE SCALE GENOMIC DNA]</scope>
    <source>
        <strain evidence="6 7">X9-2-2</strain>
    </source>
</reference>
<protein>
    <recommendedName>
        <fullName evidence="5">VWFA domain-containing protein</fullName>
    </recommendedName>
</protein>
<feature type="domain" description="VWFA" evidence="5">
    <location>
        <begin position="89"/>
        <end position="279"/>
    </location>
</feature>
<accession>A0A2G1QML2</accession>
<keyword evidence="7" id="KW-1185">Reference proteome</keyword>